<dbReference type="AlphaFoldDB" id="A0A508X3P6"/>
<dbReference type="GO" id="GO:0006355">
    <property type="term" value="P:regulation of DNA-templated transcription"/>
    <property type="evidence" value="ECO:0007669"/>
    <property type="project" value="InterPro"/>
</dbReference>
<keyword evidence="3" id="KW-0804">Transcription</keyword>
<evidence type="ECO:0000313" key="6">
    <source>
        <dbReference type="EMBL" id="VTZ64404.1"/>
    </source>
</evidence>
<keyword evidence="2" id="KW-0238">DNA-binding</keyword>
<dbReference type="SUPFAM" id="SSF51206">
    <property type="entry name" value="cAMP-binding domain-like"/>
    <property type="match status" value="1"/>
</dbReference>
<proteinExistence type="predicted"/>
<gene>
    <name evidence="5" type="ORF">BMJ33_34115</name>
    <name evidence="6" type="ORF">EMEDMD4_590016</name>
</gene>
<evidence type="ECO:0000256" key="3">
    <source>
        <dbReference type="ARBA" id="ARBA00023163"/>
    </source>
</evidence>
<accession>A0A508X3P6</accession>
<dbReference type="InterPro" id="IPR012318">
    <property type="entry name" value="HTH_CRP"/>
</dbReference>
<dbReference type="InterPro" id="IPR036390">
    <property type="entry name" value="WH_DNA-bd_sf"/>
</dbReference>
<dbReference type="PROSITE" id="PS51063">
    <property type="entry name" value="HTH_CRP_2"/>
    <property type="match status" value="1"/>
</dbReference>
<evidence type="ECO:0000256" key="1">
    <source>
        <dbReference type="ARBA" id="ARBA00023015"/>
    </source>
</evidence>
<dbReference type="Pfam" id="PF13545">
    <property type="entry name" value="HTH_Crp_2"/>
    <property type="match status" value="1"/>
</dbReference>
<dbReference type="InterPro" id="IPR018490">
    <property type="entry name" value="cNMP-bd_dom_sf"/>
</dbReference>
<dbReference type="SUPFAM" id="SSF46785">
    <property type="entry name" value="Winged helix' DNA-binding domain"/>
    <property type="match status" value="1"/>
</dbReference>
<dbReference type="InterPro" id="IPR000595">
    <property type="entry name" value="cNMP-bd_dom"/>
</dbReference>
<evidence type="ECO:0000256" key="2">
    <source>
        <dbReference type="ARBA" id="ARBA00023125"/>
    </source>
</evidence>
<keyword evidence="1" id="KW-0805">Transcription regulation</keyword>
<dbReference type="GO" id="GO:0003677">
    <property type="term" value="F:DNA binding"/>
    <property type="evidence" value="ECO:0007669"/>
    <property type="project" value="UniProtKB-KW"/>
</dbReference>
<dbReference type="EMBL" id="NBUC01000183">
    <property type="protein sequence ID" value="PLT92028.1"/>
    <property type="molecule type" value="Genomic_DNA"/>
</dbReference>
<dbReference type="Gene3D" id="2.60.120.10">
    <property type="entry name" value="Jelly Rolls"/>
    <property type="match status" value="1"/>
</dbReference>
<dbReference type="Proteomes" id="UP000507954">
    <property type="component" value="Unassembled WGS sequence"/>
</dbReference>
<protein>
    <submittedName>
        <fullName evidence="6">Cyclic nucleotide-binding protein</fullName>
    </submittedName>
    <submittedName>
        <fullName evidence="5">Transcriptional regulator</fullName>
    </submittedName>
</protein>
<reference evidence="5" key="1">
    <citation type="submission" date="2017-04" db="EMBL/GenBank/DDBJ databases">
        <authorList>
            <person name="Porter S."/>
            <person name="Friesen M.L."/>
            <person name="Faber-Hammond J."/>
        </authorList>
    </citation>
    <scope>NUCLEOTIDE SEQUENCE</scope>
    <source>
        <strain evidence="5">Str16</strain>
    </source>
</reference>
<reference evidence="6" key="3">
    <citation type="submission" date="2019-06" db="EMBL/GenBank/DDBJ databases">
        <authorList>
            <person name="Le Quere A."/>
            <person name="Colella S."/>
        </authorList>
    </citation>
    <scope>NUCLEOTIDE SEQUENCE</scope>
    <source>
        <strain evidence="6">EmedicaeMD41</strain>
    </source>
</reference>
<dbReference type="Proteomes" id="UP001190825">
    <property type="component" value="Unassembled WGS sequence"/>
</dbReference>
<sequence>MTVASEAFARVLETSILRLALDDSDKSHLGSLGFIPRRYPAHAVITRQGDEEDRIFVVHSGWGCICTNLINGERQILDFPLKGEVVASRAFEGEGLESFTAHTEVMLFEAPAKSISAGLAHSTSLAAGLLGAIAREKAILSQHLTNLGRRSALVRTAHFLLELGTRLEKAEAAKSHGFECPLTQYDLAAALGITAIHVNRMLRELRQRRYVDFRQGSVRLLNKEGLEHFADFDPGYLRLPGET</sequence>
<dbReference type="CDD" id="cd00038">
    <property type="entry name" value="CAP_ED"/>
    <property type="match status" value="1"/>
</dbReference>
<name>A0A508X3P6_9HYPH</name>
<reference evidence="5 7" key="2">
    <citation type="journal article" date="2018" name="FEMS Microbiol. Ecol.">
        <title>Co-invading symbiotic mutualists of Medicago polymorpha retain high ancestral diversity and contain diverse accessory genomes.</title>
        <authorList>
            <person name="Porter S.S."/>
            <person name="Faber-Hammond J.J."/>
            <person name="Friesen M.L."/>
        </authorList>
    </citation>
    <scope>NUCLEOTIDE SEQUENCE [LARGE SCALE GENOMIC DNA]</scope>
    <source>
        <strain evidence="5 7">Str16</strain>
    </source>
</reference>
<dbReference type="RefSeq" id="WP_012061743.1">
    <property type="nucleotide sequence ID" value="NZ_ATYC01000008.1"/>
</dbReference>
<dbReference type="InterPro" id="IPR014710">
    <property type="entry name" value="RmlC-like_jellyroll"/>
</dbReference>
<evidence type="ECO:0000313" key="5">
    <source>
        <dbReference type="EMBL" id="PLT92028.1"/>
    </source>
</evidence>
<keyword evidence="7" id="KW-1185">Reference proteome</keyword>
<organism evidence="6">
    <name type="scientific">Sinorhizobium medicae</name>
    <dbReference type="NCBI Taxonomy" id="110321"/>
    <lineage>
        <taxon>Bacteria</taxon>
        <taxon>Pseudomonadati</taxon>
        <taxon>Pseudomonadota</taxon>
        <taxon>Alphaproteobacteria</taxon>
        <taxon>Hyphomicrobiales</taxon>
        <taxon>Rhizobiaceae</taxon>
        <taxon>Sinorhizobium/Ensifer group</taxon>
        <taxon>Sinorhizobium</taxon>
    </lineage>
</organism>
<dbReference type="EMBL" id="CABFNB010000127">
    <property type="protein sequence ID" value="VTZ64404.1"/>
    <property type="molecule type" value="Genomic_DNA"/>
</dbReference>
<dbReference type="Pfam" id="PF00027">
    <property type="entry name" value="cNMP_binding"/>
    <property type="match status" value="1"/>
</dbReference>
<evidence type="ECO:0000259" key="4">
    <source>
        <dbReference type="PROSITE" id="PS51063"/>
    </source>
</evidence>
<dbReference type="OMA" id="AITERMP"/>
<feature type="domain" description="HTH crp-type" evidence="4">
    <location>
        <begin position="150"/>
        <end position="224"/>
    </location>
</feature>
<evidence type="ECO:0000313" key="7">
    <source>
        <dbReference type="Proteomes" id="UP001190825"/>
    </source>
</evidence>